<keyword evidence="2" id="KW-1185">Reference proteome</keyword>
<gene>
    <name evidence="1" type="ORF">V9T40_002343</name>
</gene>
<evidence type="ECO:0000313" key="2">
    <source>
        <dbReference type="Proteomes" id="UP001367676"/>
    </source>
</evidence>
<evidence type="ECO:0000313" key="1">
    <source>
        <dbReference type="EMBL" id="KAK7590730.1"/>
    </source>
</evidence>
<sequence length="136" mass="15686">MEFSEDINSSSSSSSSEEEVLELALIVAGPRQAKVIRPRVNHCEKRDEEFIARFWMSKETTRFMLDLIGEHIAYKTTLMDNKYGIRLEHCLDTKLQNLTVARSSPVSIYIRHHELPNLPVRMPFDSVLGGFSYSYM</sequence>
<proteinExistence type="predicted"/>
<name>A0AAN9Y5A5_9HEMI</name>
<organism evidence="1 2">
    <name type="scientific">Parthenolecanium corni</name>
    <dbReference type="NCBI Taxonomy" id="536013"/>
    <lineage>
        <taxon>Eukaryota</taxon>
        <taxon>Metazoa</taxon>
        <taxon>Ecdysozoa</taxon>
        <taxon>Arthropoda</taxon>
        <taxon>Hexapoda</taxon>
        <taxon>Insecta</taxon>
        <taxon>Pterygota</taxon>
        <taxon>Neoptera</taxon>
        <taxon>Paraneoptera</taxon>
        <taxon>Hemiptera</taxon>
        <taxon>Sternorrhyncha</taxon>
        <taxon>Coccoidea</taxon>
        <taxon>Coccidae</taxon>
        <taxon>Parthenolecanium</taxon>
    </lineage>
</organism>
<dbReference type="AlphaFoldDB" id="A0AAN9Y5A5"/>
<dbReference type="Proteomes" id="UP001367676">
    <property type="component" value="Unassembled WGS sequence"/>
</dbReference>
<accession>A0AAN9Y5A5</accession>
<protein>
    <submittedName>
        <fullName evidence="1">Uncharacterized protein</fullName>
    </submittedName>
</protein>
<reference evidence="1 2" key="1">
    <citation type="submission" date="2024-03" db="EMBL/GenBank/DDBJ databases">
        <title>Adaptation during the transition from Ophiocordyceps entomopathogen to insect associate is accompanied by gene loss and intensified selection.</title>
        <authorList>
            <person name="Ward C.M."/>
            <person name="Onetto C.A."/>
            <person name="Borneman A.R."/>
        </authorList>
    </citation>
    <scope>NUCLEOTIDE SEQUENCE [LARGE SCALE GENOMIC DNA]</scope>
    <source>
        <strain evidence="1">AWRI1</strain>
        <tissue evidence="1">Single Adult Female</tissue>
    </source>
</reference>
<dbReference type="EMBL" id="JBBCAQ010000022">
    <property type="protein sequence ID" value="KAK7590730.1"/>
    <property type="molecule type" value="Genomic_DNA"/>
</dbReference>
<comment type="caution">
    <text evidence="1">The sequence shown here is derived from an EMBL/GenBank/DDBJ whole genome shotgun (WGS) entry which is preliminary data.</text>
</comment>